<dbReference type="AlphaFoldDB" id="A0A9Q0TQ68"/>
<keyword evidence="7 14" id="KW-0472">Membrane</keyword>
<keyword evidence="4 14" id="KW-0812">Transmembrane</keyword>
<evidence type="ECO:0000259" key="15">
    <source>
        <dbReference type="PROSITE" id="PS50042"/>
    </source>
</evidence>
<name>A0A9Q0TQ68_9ROSI</name>
<evidence type="ECO:0000256" key="3">
    <source>
        <dbReference type="ARBA" id="ARBA00022448"/>
    </source>
</evidence>
<evidence type="ECO:0000256" key="13">
    <source>
        <dbReference type="SAM" id="MobiDB-lite"/>
    </source>
</evidence>
<dbReference type="CDD" id="cd00038">
    <property type="entry name" value="CAP_ED"/>
    <property type="match status" value="1"/>
</dbReference>
<proteinExistence type="inferred from homology"/>
<sequence length="716" mass="82211">MKSHWQWSGTAIKLSYLTTQERSLAEGNELNERTTLQFTCTSMMDEAFLQLRPHLYSQWSKMGFGNSKSVRFTDDLELSLPPAVNGDGALKLKYNIDGTQMPGSSRKMSQMDQVSGKTGKSLKAKILSRVFSEDYDRVKKKILDPRGASIRRWTKIFLVTCLLSLFVDPLFFYLPEVRDELCIDIGISLEVGLTMVRSVADVFYMIQILIRFRTAYVAPSSRVFGRGELVIDSKKIALRYLKKNFWIDLIAALPLPQVLIWIVIPNLSGSTMKNTKNVLRFIIIFQYLPRLFLIFPLSSQIVKTTGVVTETAWAGAAYNLMLYMLASHVLGACWYLLSIERQEACWRSVCNLETLSCEYGFFDCRRVHDSPHRESCSLGQNLLTSTYVGEIAFSIIIATLGLVLFGLLIGNMQTYLQSTTVHLEEWRVKRTDTEQWMHHRQLPHELKQSVRKYDQYKWVATRGVDEEAVLKGLPMELRRDIKRHLCLDLVRRVPLFDQMDERMLDAICERLQPALCTEGTFLVREGDPVNEMLFIIRGNLDSYTTNGGRTGFFNSCRLGPGDFCGEELLTWALDPRPSVILPSSTRTVKAILEVEAFALIAEDLKFVASQFRRLHSKQLRQKFRFYSHHWRTWAACFIQAAWRRYKKRKEATELRARENPTAVDPELTSPRPGLTIYEARLKARARRGVMKRSGSDSSVLNSLQKPEEPDFSVDEE</sequence>
<keyword evidence="10" id="KW-0407">Ion channel</keyword>
<feature type="transmembrane region" description="Helical" evidence="14">
    <location>
        <begin position="245"/>
        <end position="266"/>
    </location>
</feature>
<dbReference type="PANTHER" id="PTHR45651">
    <property type="entry name" value="CYCLIC NUCLEOTIDE-GATED ION CHANNEL 15-RELATED-RELATED"/>
    <property type="match status" value="1"/>
</dbReference>
<evidence type="ECO:0000256" key="10">
    <source>
        <dbReference type="ARBA" id="ARBA00023303"/>
    </source>
</evidence>
<evidence type="ECO:0000256" key="11">
    <source>
        <dbReference type="ARBA" id="ARBA00056117"/>
    </source>
</evidence>
<keyword evidence="6" id="KW-0406">Ion transport</keyword>
<evidence type="ECO:0000256" key="2">
    <source>
        <dbReference type="ARBA" id="ARBA00010486"/>
    </source>
</evidence>
<dbReference type="GO" id="GO:0044325">
    <property type="term" value="F:transmembrane transporter binding"/>
    <property type="evidence" value="ECO:0007669"/>
    <property type="project" value="UniProtKB-ARBA"/>
</dbReference>
<dbReference type="PROSITE" id="PS50096">
    <property type="entry name" value="IQ"/>
    <property type="match status" value="1"/>
</dbReference>
<reference evidence="16" key="2">
    <citation type="journal article" date="2023" name="Int. J. Mol. Sci.">
        <title>De Novo Assembly and Annotation of 11 Diverse Shrub Willow (Salix) Genomes Reveals Novel Gene Organization in Sex-Linked Regions.</title>
        <authorList>
            <person name="Hyden B."/>
            <person name="Feng K."/>
            <person name="Yates T.B."/>
            <person name="Jawdy S."/>
            <person name="Cereghino C."/>
            <person name="Smart L.B."/>
            <person name="Muchero W."/>
        </authorList>
    </citation>
    <scope>NUCLEOTIDE SEQUENCE</scope>
    <source>
        <tissue evidence="16">Shoot tip</tissue>
    </source>
</reference>
<feature type="transmembrane region" description="Helical" evidence="14">
    <location>
        <begin position="278"/>
        <end position="297"/>
    </location>
</feature>
<dbReference type="InterPro" id="IPR014710">
    <property type="entry name" value="RmlC-like_jellyroll"/>
</dbReference>
<evidence type="ECO:0000256" key="1">
    <source>
        <dbReference type="ARBA" id="ARBA00004232"/>
    </source>
</evidence>
<dbReference type="GO" id="GO:0005216">
    <property type="term" value="F:monoatomic ion channel activity"/>
    <property type="evidence" value="ECO:0007669"/>
    <property type="project" value="InterPro"/>
</dbReference>
<dbReference type="InterPro" id="IPR005821">
    <property type="entry name" value="Ion_trans_dom"/>
</dbReference>
<dbReference type="Gene3D" id="1.10.287.70">
    <property type="match status" value="1"/>
</dbReference>
<comment type="caution">
    <text evidence="16">The sequence shown here is derived from an EMBL/GenBank/DDBJ whole genome shotgun (WGS) entry which is preliminary data.</text>
</comment>
<dbReference type="SUPFAM" id="SSF81324">
    <property type="entry name" value="Voltage-gated potassium channels"/>
    <property type="match status" value="1"/>
</dbReference>
<evidence type="ECO:0000256" key="12">
    <source>
        <dbReference type="ARBA" id="ARBA00064416"/>
    </source>
</evidence>
<keyword evidence="9" id="KW-1071">Ligand-gated ion channel</keyword>
<feature type="transmembrane region" description="Helical" evidence="14">
    <location>
        <begin position="317"/>
        <end position="337"/>
    </location>
</feature>
<evidence type="ECO:0000256" key="6">
    <source>
        <dbReference type="ARBA" id="ARBA00023065"/>
    </source>
</evidence>
<evidence type="ECO:0000256" key="14">
    <source>
        <dbReference type="SAM" id="Phobius"/>
    </source>
</evidence>
<comment type="function">
    <text evidence="11">Cyclic nucleotide-gated channel involved in the establishment of both rhizobial and mycorrhizal associations. Required for full activation of nuclear-localized Ca(2+) oscillations by Nod and Myc factors. Simultaneous activation of the K(+)-permeable channel DMI1 and the Ca(2+) channel CNGC15 can give rise to sustained Ca(2+) oscillations. May function during fertilization in both female and male gametophytic Ca(2+) signaling.</text>
</comment>
<comment type="subunit">
    <text evidence="12">Interacts (via N-terminus) with DMI1 (via c-terminus). The Nod factor has no effect on this interaction, implying that the complex is maintained after activation.</text>
</comment>
<dbReference type="InterPro" id="IPR000595">
    <property type="entry name" value="cNMP-bd_dom"/>
</dbReference>
<accession>A0A9Q0TQ68</accession>
<evidence type="ECO:0000256" key="8">
    <source>
        <dbReference type="ARBA" id="ARBA00023242"/>
    </source>
</evidence>
<evidence type="ECO:0000256" key="7">
    <source>
        <dbReference type="ARBA" id="ARBA00023136"/>
    </source>
</evidence>
<dbReference type="SMART" id="SM00100">
    <property type="entry name" value="cNMP"/>
    <property type="match status" value="1"/>
</dbReference>
<dbReference type="CDD" id="cd23767">
    <property type="entry name" value="IQCD"/>
    <property type="match status" value="1"/>
</dbReference>
<reference evidence="16" key="1">
    <citation type="submission" date="2022-11" db="EMBL/GenBank/DDBJ databases">
        <authorList>
            <person name="Hyden B.L."/>
            <person name="Feng K."/>
            <person name="Yates T."/>
            <person name="Jawdy S."/>
            <person name="Smart L.B."/>
            <person name="Muchero W."/>
        </authorList>
    </citation>
    <scope>NUCLEOTIDE SEQUENCE</scope>
    <source>
        <tissue evidence="16">Shoot tip</tissue>
    </source>
</reference>
<evidence type="ECO:0000256" key="4">
    <source>
        <dbReference type="ARBA" id="ARBA00022692"/>
    </source>
</evidence>
<dbReference type="SUPFAM" id="SSF51206">
    <property type="entry name" value="cAMP-binding domain-like"/>
    <property type="match status" value="1"/>
</dbReference>
<dbReference type="InterPro" id="IPR018490">
    <property type="entry name" value="cNMP-bd_dom_sf"/>
</dbReference>
<evidence type="ECO:0000256" key="5">
    <source>
        <dbReference type="ARBA" id="ARBA00022989"/>
    </source>
</evidence>
<dbReference type="EMBL" id="JAPFFM010000014">
    <property type="protein sequence ID" value="KAJ6715749.1"/>
    <property type="molecule type" value="Genomic_DNA"/>
</dbReference>
<feature type="transmembrane region" description="Helical" evidence="14">
    <location>
        <begin position="387"/>
        <end position="409"/>
    </location>
</feature>
<gene>
    <name evidence="16" type="ORF">OIU74_008480</name>
</gene>
<dbReference type="GO" id="GO:0031965">
    <property type="term" value="C:nuclear membrane"/>
    <property type="evidence" value="ECO:0007669"/>
    <property type="project" value="UniProtKB-SubCell"/>
</dbReference>
<evidence type="ECO:0000313" key="16">
    <source>
        <dbReference type="EMBL" id="KAJ6715749.1"/>
    </source>
</evidence>
<feature type="transmembrane region" description="Helical" evidence="14">
    <location>
        <begin position="156"/>
        <end position="174"/>
    </location>
</feature>
<dbReference type="Pfam" id="PF00520">
    <property type="entry name" value="Ion_trans"/>
    <property type="match status" value="1"/>
</dbReference>
<feature type="region of interest" description="Disordered" evidence="13">
    <location>
        <begin position="686"/>
        <end position="716"/>
    </location>
</feature>
<evidence type="ECO:0000256" key="9">
    <source>
        <dbReference type="ARBA" id="ARBA00023286"/>
    </source>
</evidence>
<comment type="similarity">
    <text evidence="2">Belongs to the cyclic nucleotide-gated cation channel (TC 1.A.1.5) family.</text>
</comment>
<protein>
    <submittedName>
        <fullName evidence="16">CYCLIC NUCLEOTIDE-GATED ION CHANNEL 15-RELATED-RELATED</fullName>
    </submittedName>
</protein>
<feature type="compositionally biased region" description="Polar residues" evidence="13">
    <location>
        <begin position="695"/>
        <end position="704"/>
    </location>
</feature>
<dbReference type="PANTHER" id="PTHR45651:SF12">
    <property type="entry name" value="CYCLIC NUCLEOTIDE-GATED ION CHANNEL 15-RELATED"/>
    <property type="match status" value="1"/>
</dbReference>
<dbReference type="Gene3D" id="1.10.287.630">
    <property type="entry name" value="Helix hairpin bin"/>
    <property type="match status" value="1"/>
</dbReference>
<dbReference type="Proteomes" id="UP001151752">
    <property type="component" value="Chromosome 9"/>
</dbReference>
<dbReference type="FunFam" id="2.60.120.10:FF:000024">
    <property type="entry name" value="Cyclic nucleotide-gated ion channel 1"/>
    <property type="match status" value="1"/>
</dbReference>
<dbReference type="Gene3D" id="2.60.120.10">
    <property type="entry name" value="Jelly Rolls"/>
    <property type="match status" value="1"/>
</dbReference>
<dbReference type="FunFam" id="1.10.287.630:FF:000003">
    <property type="entry name" value="Cyclic nucleotide-gated ion channel 1"/>
    <property type="match status" value="1"/>
</dbReference>
<keyword evidence="17" id="KW-1185">Reference proteome</keyword>
<feature type="domain" description="Cyclic nucleotide-binding" evidence="15">
    <location>
        <begin position="495"/>
        <end position="580"/>
    </location>
</feature>
<keyword evidence="5 14" id="KW-1133">Transmembrane helix</keyword>
<evidence type="ECO:0000313" key="17">
    <source>
        <dbReference type="Proteomes" id="UP001151752"/>
    </source>
</evidence>
<dbReference type="PROSITE" id="PS50042">
    <property type="entry name" value="CNMP_BINDING_3"/>
    <property type="match status" value="1"/>
</dbReference>
<keyword evidence="8" id="KW-0539">Nucleus</keyword>
<comment type="subcellular location">
    <subcellularLocation>
        <location evidence="1">Nucleus membrane</location>
        <topology evidence="1">Multi-pass membrane protein</topology>
    </subcellularLocation>
</comment>
<keyword evidence="3" id="KW-0813">Transport</keyword>
<organism evidence="16 17">
    <name type="scientific">Salix koriyanagi</name>
    <dbReference type="NCBI Taxonomy" id="2511006"/>
    <lineage>
        <taxon>Eukaryota</taxon>
        <taxon>Viridiplantae</taxon>
        <taxon>Streptophyta</taxon>
        <taxon>Embryophyta</taxon>
        <taxon>Tracheophyta</taxon>
        <taxon>Spermatophyta</taxon>
        <taxon>Magnoliopsida</taxon>
        <taxon>eudicotyledons</taxon>
        <taxon>Gunneridae</taxon>
        <taxon>Pentapetalae</taxon>
        <taxon>rosids</taxon>
        <taxon>fabids</taxon>
        <taxon>Malpighiales</taxon>
        <taxon>Salicaceae</taxon>
        <taxon>Saliceae</taxon>
        <taxon>Salix</taxon>
    </lineage>
</organism>